<proteinExistence type="predicted"/>
<evidence type="ECO:0000313" key="2">
    <source>
        <dbReference type="EMBL" id="GBO99247.1"/>
    </source>
</evidence>
<dbReference type="EMBL" id="BGZK01003255">
    <property type="protein sequence ID" value="GBO99247.1"/>
    <property type="molecule type" value="Genomic_DNA"/>
</dbReference>
<feature type="region of interest" description="Disordered" evidence="1">
    <location>
        <begin position="128"/>
        <end position="148"/>
    </location>
</feature>
<keyword evidence="3" id="KW-1185">Reference proteome</keyword>
<organism evidence="2 3">
    <name type="scientific">Eumeta variegata</name>
    <name type="common">Bagworm moth</name>
    <name type="synonym">Eumeta japonica</name>
    <dbReference type="NCBI Taxonomy" id="151549"/>
    <lineage>
        <taxon>Eukaryota</taxon>
        <taxon>Metazoa</taxon>
        <taxon>Ecdysozoa</taxon>
        <taxon>Arthropoda</taxon>
        <taxon>Hexapoda</taxon>
        <taxon>Insecta</taxon>
        <taxon>Pterygota</taxon>
        <taxon>Neoptera</taxon>
        <taxon>Endopterygota</taxon>
        <taxon>Lepidoptera</taxon>
        <taxon>Glossata</taxon>
        <taxon>Ditrysia</taxon>
        <taxon>Tineoidea</taxon>
        <taxon>Psychidae</taxon>
        <taxon>Oiketicinae</taxon>
        <taxon>Eumeta</taxon>
    </lineage>
</organism>
<feature type="non-terminal residue" evidence="2">
    <location>
        <position position="1"/>
    </location>
</feature>
<dbReference type="AlphaFoldDB" id="A0A4C1SDH6"/>
<feature type="compositionally biased region" description="Polar residues" evidence="1">
    <location>
        <begin position="1"/>
        <end position="10"/>
    </location>
</feature>
<name>A0A4C1SDH6_EUMVA</name>
<evidence type="ECO:0000313" key="3">
    <source>
        <dbReference type="Proteomes" id="UP000299102"/>
    </source>
</evidence>
<feature type="region of interest" description="Disordered" evidence="1">
    <location>
        <begin position="1"/>
        <end position="24"/>
    </location>
</feature>
<gene>
    <name evidence="2" type="ORF">EVAR_100888_1</name>
</gene>
<evidence type="ECO:0000256" key="1">
    <source>
        <dbReference type="SAM" id="MobiDB-lite"/>
    </source>
</evidence>
<comment type="caution">
    <text evidence="2">The sequence shown here is derived from an EMBL/GenBank/DDBJ whole genome shotgun (WGS) entry which is preliminary data.</text>
</comment>
<accession>A0A4C1SDH6</accession>
<sequence>NWTASGIVTQNRKEIENGPGTQPNVGARLGLEIVTGSKSRTIPELESRTGTQLRVIAKLSYNMWEHIYVHTGRPGLESYMELSGRGAVLDSIVFKPESTCFDADRLLSQTKPPALDFEYMLRHRPRTVNASNLQSNSNTQLRQTSSDTSPENWRILLFFTPQSGCPISGYADGGLEVHSVPLLRQPQPATFLLTYLPALPTAEVYERPRTNIGGSDPSSIFEIRHLP</sequence>
<protein>
    <submittedName>
        <fullName evidence="2">Uncharacterized protein</fullName>
    </submittedName>
</protein>
<reference evidence="2 3" key="1">
    <citation type="journal article" date="2019" name="Commun. Biol.">
        <title>The bagworm genome reveals a unique fibroin gene that provides high tensile strength.</title>
        <authorList>
            <person name="Kono N."/>
            <person name="Nakamura H."/>
            <person name="Ohtoshi R."/>
            <person name="Tomita M."/>
            <person name="Numata K."/>
            <person name="Arakawa K."/>
        </authorList>
    </citation>
    <scope>NUCLEOTIDE SEQUENCE [LARGE SCALE GENOMIC DNA]</scope>
</reference>
<dbReference type="Proteomes" id="UP000299102">
    <property type="component" value="Unassembled WGS sequence"/>
</dbReference>